<feature type="compositionally biased region" description="Basic and acidic residues" evidence="1">
    <location>
        <begin position="385"/>
        <end position="395"/>
    </location>
</feature>
<sequence>MERPLVLRDNGRSILSTQQKNLKLIETFIASENTRELQLAQCKSPEKRLRLEMEFALARAHESNLLRQVMAKTSNGDLDRVEDEFQSSLPPKTLQNPLRGRSPLEKKPQAAKKPLQLRPSPTSAAKRSVVKAKKTIKESVSKAKQAAKRPSPADFSRNPVGKTSEAIFQAFLTTFVGDSLENDASPWSEVVLNVFGFEIHIKKKTTSETTPTAGIRGLQALKELQKSTSFERIEPQNSPISNEKAEDKELSSEEMNPVDRSSNRGNQIDEKAKVDKILENTSEMDVKSTFCQEIHAKDDGEQQNLDISSTFPVENDISIDKMDLLQAETAQDDAEKGEKSSSPAVVDDIPSDSVDFDALPAEIGLETNQIADKSTAQPANLAQDAQKDLADEETVHIGLNLPLDDVPLEDGDPNQSKESVQSHPIAPNDVLQAKTAQELTLDYENQPEPLEMHERVEMTQETTPKEPSEGSKSSTDASNESRFSPDDSKTTPQLQIEPQDAFEPTNPSPNVETPLKSPQPSSDEAEKLISVPTESAEAVDKAENIQMGLISLPEDDDSIFLVSPNAPNTIDDFDLAISSSFQDGANDILPTEDLVAVADRFLLEKEAVLAIQRHFRGHRGRKLFQSTLYDEAKACGVLGAMPGTSQGGTGWYQEPDSCMAHYFVVLPSGEWKHKVKVHCPRRILSKYDMHRYVLGKIQVDFDDDDDDS</sequence>
<feature type="compositionally biased region" description="Polar residues" evidence="1">
    <location>
        <begin position="470"/>
        <end position="482"/>
    </location>
</feature>
<feature type="compositionally biased region" description="Polar residues" evidence="1">
    <location>
        <begin position="413"/>
        <end position="422"/>
    </location>
</feature>
<feature type="region of interest" description="Disordered" evidence="1">
    <location>
        <begin position="229"/>
        <end position="271"/>
    </location>
</feature>
<reference evidence="2 3" key="1">
    <citation type="submission" date="2019-07" db="EMBL/GenBank/DDBJ databases">
        <title>Genomics analysis of Aphanomyces spp. identifies a new class of oomycete effector associated with host adaptation.</title>
        <authorList>
            <person name="Gaulin E."/>
        </authorList>
    </citation>
    <scope>NUCLEOTIDE SEQUENCE [LARGE SCALE GENOMIC DNA]</scope>
    <source>
        <strain evidence="2 3">ATCC 201684</strain>
    </source>
</reference>
<dbReference type="AlphaFoldDB" id="A0A6G0WD99"/>
<feature type="region of interest" description="Disordered" evidence="1">
    <location>
        <begin position="329"/>
        <end position="355"/>
    </location>
</feature>
<accession>A0A6G0WD99</accession>
<proteinExistence type="predicted"/>
<dbReference type="VEuPathDB" id="FungiDB:AeMF1_020479"/>
<evidence type="ECO:0000256" key="1">
    <source>
        <dbReference type="SAM" id="MobiDB-lite"/>
    </source>
</evidence>
<dbReference type="PROSITE" id="PS50096">
    <property type="entry name" value="IQ"/>
    <property type="match status" value="1"/>
</dbReference>
<organism evidence="2 3">
    <name type="scientific">Aphanomyces euteiches</name>
    <dbReference type="NCBI Taxonomy" id="100861"/>
    <lineage>
        <taxon>Eukaryota</taxon>
        <taxon>Sar</taxon>
        <taxon>Stramenopiles</taxon>
        <taxon>Oomycota</taxon>
        <taxon>Saprolegniomycetes</taxon>
        <taxon>Saprolegniales</taxon>
        <taxon>Verrucalvaceae</taxon>
        <taxon>Aphanomyces</taxon>
    </lineage>
</organism>
<feature type="region of interest" description="Disordered" evidence="1">
    <location>
        <begin position="369"/>
        <end position="529"/>
    </location>
</feature>
<protein>
    <submittedName>
        <fullName evidence="2">Uncharacterized protein</fullName>
    </submittedName>
</protein>
<comment type="caution">
    <text evidence="2">The sequence shown here is derived from an EMBL/GenBank/DDBJ whole genome shotgun (WGS) entry which is preliminary data.</text>
</comment>
<keyword evidence="3" id="KW-1185">Reference proteome</keyword>
<evidence type="ECO:0000313" key="3">
    <source>
        <dbReference type="Proteomes" id="UP000481153"/>
    </source>
</evidence>
<dbReference type="EMBL" id="VJMJ01000244">
    <property type="protein sequence ID" value="KAF0725311.1"/>
    <property type="molecule type" value="Genomic_DNA"/>
</dbReference>
<feature type="compositionally biased region" description="Polar residues" evidence="1">
    <location>
        <begin position="508"/>
        <end position="522"/>
    </location>
</feature>
<dbReference type="Proteomes" id="UP000481153">
    <property type="component" value="Unassembled WGS sequence"/>
</dbReference>
<feature type="compositionally biased region" description="Polar residues" evidence="1">
    <location>
        <begin position="86"/>
        <end position="96"/>
    </location>
</feature>
<gene>
    <name evidence="2" type="ORF">Ae201684_016208</name>
</gene>
<name>A0A6G0WD99_9STRA</name>
<feature type="compositionally biased region" description="Basic and acidic residues" evidence="1">
    <location>
        <begin position="450"/>
        <end position="469"/>
    </location>
</feature>
<feature type="region of interest" description="Disordered" evidence="1">
    <location>
        <begin position="84"/>
        <end position="160"/>
    </location>
</feature>
<evidence type="ECO:0000313" key="2">
    <source>
        <dbReference type="EMBL" id="KAF0725311.1"/>
    </source>
</evidence>
<feature type="compositionally biased region" description="Polar residues" evidence="1">
    <location>
        <begin position="369"/>
        <end position="380"/>
    </location>
</feature>